<protein>
    <submittedName>
        <fullName evidence="2">Uncharacterized protein</fullName>
    </submittedName>
</protein>
<evidence type="ECO:0000313" key="2">
    <source>
        <dbReference type="EMBL" id="CAL0305200.1"/>
    </source>
</evidence>
<evidence type="ECO:0000256" key="1">
    <source>
        <dbReference type="SAM" id="MobiDB-lite"/>
    </source>
</evidence>
<proteinExistence type="predicted"/>
<feature type="compositionally biased region" description="Basic and acidic residues" evidence="1">
    <location>
        <begin position="1"/>
        <end position="10"/>
    </location>
</feature>
<name>A0AAV1W752_LUPLU</name>
<accession>A0AAV1W752</accession>
<dbReference type="EMBL" id="CAXHTB010000004">
    <property type="protein sequence ID" value="CAL0305200.1"/>
    <property type="molecule type" value="Genomic_DNA"/>
</dbReference>
<feature type="region of interest" description="Disordered" evidence="1">
    <location>
        <begin position="1"/>
        <end position="24"/>
    </location>
</feature>
<dbReference type="Proteomes" id="UP001497480">
    <property type="component" value="Unassembled WGS sequence"/>
</dbReference>
<dbReference type="AlphaFoldDB" id="A0AAV1W752"/>
<sequence>MGQEKREDSLGRQSPLAKGPTVTTHGVLGIENNMRFVPMVHLRPWSHTLKAPR</sequence>
<reference evidence="2 3" key="1">
    <citation type="submission" date="2024-03" db="EMBL/GenBank/DDBJ databases">
        <authorList>
            <person name="Martinez-Hernandez J."/>
        </authorList>
    </citation>
    <scope>NUCLEOTIDE SEQUENCE [LARGE SCALE GENOMIC DNA]</scope>
</reference>
<gene>
    <name evidence="2" type="ORF">LLUT_LOCUS6260</name>
</gene>
<evidence type="ECO:0000313" key="3">
    <source>
        <dbReference type="Proteomes" id="UP001497480"/>
    </source>
</evidence>
<keyword evidence="3" id="KW-1185">Reference proteome</keyword>
<comment type="caution">
    <text evidence="2">The sequence shown here is derived from an EMBL/GenBank/DDBJ whole genome shotgun (WGS) entry which is preliminary data.</text>
</comment>
<organism evidence="2 3">
    <name type="scientific">Lupinus luteus</name>
    <name type="common">European yellow lupine</name>
    <dbReference type="NCBI Taxonomy" id="3873"/>
    <lineage>
        <taxon>Eukaryota</taxon>
        <taxon>Viridiplantae</taxon>
        <taxon>Streptophyta</taxon>
        <taxon>Embryophyta</taxon>
        <taxon>Tracheophyta</taxon>
        <taxon>Spermatophyta</taxon>
        <taxon>Magnoliopsida</taxon>
        <taxon>eudicotyledons</taxon>
        <taxon>Gunneridae</taxon>
        <taxon>Pentapetalae</taxon>
        <taxon>rosids</taxon>
        <taxon>fabids</taxon>
        <taxon>Fabales</taxon>
        <taxon>Fabaceae</taxon>
        <taxon>Papilionoideae</taxon>
        <taxon>50 kb inversion clade</taxon>
        <taxon>genistoids sensu lato</taxon>
        <taxon>core genistoids</taxon>
        <taxon>Genisteae</taxon>
        <taxon>Lupinus</taxon>
    </lineage>
</organism>